<protein>
    <submittedName>
        <fullName evidence="1">Uncharacterized protein</fullName>
    </submittedName>
</protein>
<dbReference type="eggNOG" id="ENOG502S9IG">
    <property type="taxonomic scope" value="Eukaryota"/>
</dbReference>
<dbReference type="RefSeq" id="XP_007373003.1">
    <property type="nucleotide sequence ID" value="XM_007372941.1"/>
</dbReference>
<evidence type="ECO:0000313" key="2">
    <source>
        <dbReference type="Proteomes" id="UP000000709"/>
    </source>
</evidence>
<reference evidence="1 2" key="1">
    <citation type="journal article" date="2011" name="Proc. Natl. Acad. Sci. U.S.A.">
        <title>Comparative genomics of xylose-fermenting fungi for enhanced biofuel production.</title>
        <authorList>
            <person name="Wohlbach D.J."/>
            <person name="Kuo A."/>
            <person name="Sato T.K."/>
            <person name="Potts K.M."/>
            <person name="Salamov A.A."/>
            <person name="LaButti K.M."/>
            <person name="Sun H."/>
            <person name="Clum A."/>
            <person name="Pangilinan J.L."/>
            <person name="Lindquist E.A."/>
            <person name="Lucas S."/>
            <person name="Lapidus A."/>
            <person name="Jin M."/>
            <person name="Gunawan C."/>
            <person name="Balan V."/>
            <person name="Dale B.E."/>
            <person name="Jeffries T.W."/>
            <person name="Zinkel R."/>
            <person name="Barry K.W."/>
            <person name="Grigoriev I.V."/>
            <person name="Gasch A.P."/>
        </authorList>
    </citation>
    <scope>NUCLEOTIDE SEQUENCE [LARGE SCALE GENOMIC DNA]</scope>
    <source>
        <strain evidence="2">NRRL Y-27907 / 11-Y1</strain>
    </source>
</reference>
<name>G3AE57_SPAPN</name>
<dbReference type="OrthoDB" id="4041975at2759"/>
<dbReference type="HOGENOM" id="CLU_1219559_0_0_1"/>
<sequence length="220" mass="25923">MTTVIELLYEFDQFLTTQLLKNSFTADLLATPASKFITELLVIVSIGLISYETIYWSGIYLNLWEYHAKDIFTEIPIHCAHVHIRLNVIKKSDQDKLKEYYELKQKSKYNVLYWNRLTQLSTEIFLLEKFVKYYFEFSPEDFEMNEEPELGSTIEHLRNKTLNIFKESDAYKHLDNHSITIDDVVIYNNKNQLVPKAENNNYLSKCQIETGNVIDSVILV</sequence>
<dbReference type="KEGG" id="spaa:SPAPADRAFT_131311"/>
<dbReference type="InParanoid" id="G3AE57"/>
<gene>
    <name evidence="1" type="ORF">SPAPADRAFT_131311</name>
</gene>
<accession>G3AE57</accession>
<evidence type="ECO:0000313" key="1">
    <source>
        <dbReference type="EMBL" id="EGW35591.1"/>
    </source>
</evidence>
<dbReference type="AlphaFoldDB" id="G3AE57"/>
<dbReference type="EMBL" id="GL996499">
    <property type="protein sequence ID" value="EGW35591.1"/>
    <property type="molecule type" value="Genomic_DNA"/>
</dbReference>
<dbReference type="OMA" id="SYETIYW"/>
<proteinExistence type="predicted"/>
<dbReference type="GeneID" id="18869563"/>
<organism evidence="2">
    <name type="scientific">Spathaspora passalidarum (strain NRRL Y-27907 / 11-Y1)</name>
    <dbReference type="NCBI Taxonomy" id="619300"/>
    <lineage>
        <taxon>Eukaryota</taxon>
        <taxon>Fungi</taxon>
        <taxon>Dikarya</taxon>
        <taxon>Ascomycota</taxon>
        <taxon>Saccharomycotina</taxon>
        <taxon>Pichiomycetes</taxon>
        <taxon>Debaryomycetaceae</taxon>
        <taxon>Spathaspora</taxon>
    </lineage>
</organism>
<dbReference type="Proteomes" id="UP000000709">
    <property type="component" value="Unassembled WGS sequence"/>
</dbReference>
<keyword evidence="2" id="KW-1185">Reference proteome</keyword>